<dbReference type="Proteomes" id="UP001219934">
    <property type="component" value="Unassembled WGS sequence"/>
</dbReference>
<sequence>MAGRQAPRRTSLNWDESDTDEDKEEIDKVKAKLSETLQAKEGTPNVRRKLVSRSYQIFLQNMLQTGQKTFIYRNCKRWLMQLRRMLPDVQIPQKPHLVEHGQAVECPYFEGTFIAKDTDVEGFVQRIRDKVKPAPGRPSCGKSNFKAGREATRKSEARLDEEGMMTSVCRHCILFSGLNMFRGEIFAYPLYLQQDLGKEHKIEFVCTDVMCKYYPYIQRVEWSGRNQEGAGRTDMITIHARGWNLRKKQNLHRYLSQRYVKTKKRTDEMDKDIQNLQTKLQTTEEGMKQWVKEVEEWAASSPKSHNCQDQQGLQRVMEGLALKIKQRKIELYRNT</sequence>
<dbReference type="InterPro" id="IPR040521">
    <property type="entry name" value="KDZ"/>
</dbReference>
<organism evidence="2 3">
    <name type="scientific">Pogonophryne albipinna</name>
    <dbReference type="NCBI Taxonomy" id="1090488"/>
    <lineage>
        <taxon>Eukaryota</taxon>
        <taxon>Metazoa</taxon>
        <taxon>Chordata</taxon>
        <taxon>Craniata</taxon>
        <taxon>Vertebrata</taxon>
        <taxon>Euteleostomi</taxon>
        <taxon>Actinopterygii</taxon>
        <taxon>Neopterygii</taxon>
        <taxon>Teleostei</taxon>
        <taxon>Neoteleostei</taxon>
        <taxon>Acanthomorphata</taxon>
        <taxon>Eupercaria</taxon>
        <taxon>Perciformes</taxon>
        <taxon>Notothenioidei</taxon>
        <taxon>Pogonophryne</taxon>
    </lineage>
</organism>
<keyword evidence="3" id="KW-1185">Reference proteome</keyword>
<dbReference type="Pfam" id="PF18758">
    <property type="entry name" value="KDZ"/>
    <property type="match status" value="1"/>
</dbReference>
<accession>A0AAD6BBN1</accession>
<feature type="compositionally biased region" description="Acidic residues" evidence="1">
    <location>
        <begin position="15"/>
        <end position="24"/>
    </location>
</feature>
<gene>
    <name evidence="2" type="ORF">JOQ06_011588</name>
</gene>
<dbReference type="PANTHER" id="PTHR33104:SF2">
    <property type="entry name" value="CXC3 LIKE CYSTEINE CLUSTER DOMAIN-CONTAINING PROTEIN"/>
    <property type="match status" value="1"/>
</dbReference>
<protein>
    <submittedName>
        <fullName evidence="2">Uncharacterized protein</fullName>
    </submittedName>
</protein>
<evidence type="ECO:0000313" key="2">
    <source>
        <dbReference type="EMBL" id="KAJ4941713.1"/>
    </source>
</evidence>
<comment type="caution">
    <text evidence="2">The sequence shown here is derived from an EMBL/GenBank/DDBJ whole genome shotgun (WGS) entry which is preliminary data.</text>
</comment>
<dbReference type="EMBL" id="JAPTMU010000006">
    <property type="protein sequence ID" value="KAJ4941713.1"/>
    <property type="molecule type" value="Genomic_DNA"/>
</dbReference>
<reference evidence="2" key="1">
    <citation type="submission" date="2022-11" db="EMBL/GenBank/DDBJ databases">
        <title>Chromosome-level genome of Pogonophryne albipinna.</title>
        <authorList>
            <person name="Jo E."/>
        </authorList>
    </citation>
    <scope>NUCLEOTIDE SEQUENCE</scope>
    <source>
        <strain evidence="2">SGF0006</strain>
        <tissue evidence="2">Muscle</tissue>
    </source>
</reference>
<dbReference type="PANTHER" id="PTHR33104">
    <property type="entry name" value="SI:DKEY-29D5.2"/>
    <property type="match status" value="1"/>
</dbReference>
<dbReference type="AlphaFoldDB" id="A0AAD6BBN1"/>
<evidence type="ECO:0000313" key="3">
    <source>
        <dbReference type="Proteomes" id="UP001219934"/>
    </source>
</evidence>
<name>A0AAD6BBN1_9TELE</name>
<evidence type="ECO:0000256" key="1">
    <source>
        <dbReference type="SAM" id="MobiDB-lite"/>
    </source>
</evidence>
<feature type="region of interest" description="Disordered" evidence="1">
    <location>
        <begin position="1"/>
        <end position="26"/>
    </location>
</feature>
<proteinExistence type="predicted"/>